<proteinExistence type="inferred from homology"/>
<dbReference type="SUPFAM" id="SSF53474">
    <property type="entry name" value="alpha/beta-Hydrolases"/>
    <property type="match status" value="1"/>
</dbReference>
<keyword evidence="4" id="KW-0028">Amino-acid biosynthesis</keyword>
<dbReference type="InterPro" id="IPR029058">
    <property type="entry name" value="AB_hydrolase_fold"/>
</dbReference>
<dbReference type="GO" id="GO:0009423">
    <property type="term" value="P:chorismate biosynthetic process"/>
    <property type="evidence" value="ECO:0007669"/>
    <property type="project" value="TreeGrafter"/>
</dbReference>
<dbReference type="GO" id="GO:0005829">
    <property type="term" value="C:cytosol"/>
    <property type="evidence" value="ECO:0007669"/>
    <property type="project" value="TreeGrafter"/>
</dbReference>
<dbReference type="Pfam" id="PF00135">
    <property type="entry name" value="COesterase"/>
    <property type="match status" value="1"/>
</dbReference>
<evidence type="ECO:0000256" key="7">
    <source>
        <dbReference type="SAM" id="SignalP"/>
    </source>
</evidence>
<evidence type="ECO:0000259" key="8">
    <source>
        <dbReference type="Pfam" id="PF00135"/>
    </source>
</evidence>
<organism evidence="9 10">
    <name type="scientific">Beauveria asiatica</name>
    <dbReference type="NCBI Taxonomy" id="1069075"/>
    <lineage>
        <taxon>Eukaryota</taxon>
        <taxon>Fungi</taxon>
        <taxon>Dikarya</taxon>
        <taxon>Ascomycota</taxon>
        <taxon>Pezizomycotina</taxon>
        <taxon>Sordariomycetes</taxon>
        <taxon>Hypocreomycetidae</taxon>
        <taxon>Hypocreales</taxon>
        <taxon>Cordycipitaceae</taxon>
        <taxon>Beauveria</taxon>
    </lineage>
</organism>
<dbReference type="PANTHER" id="PTHR21085:SF0">
    <property type="entry name" value="CHORISMATE SYNTHASE"/>
    <property type="match status" value="1"/>
</dbReference>
<comment type="pathway">
    <text evidence="1">Metabolic intermediate biosynthesis; chorismate biosynthesis; chorismate from D-erythrose 4-phosphate and phosphoenolpyruvate: step 7/7.</text>
</comment>
<evidence type="ECO:0000313" key="10">
    <source>
        <dbReference type="Proteomes" id="UP001397290"/>
    </source>
</evidence>
<evidence type="ECO:0000256" key="6">
    <source>
        <dbReference type="ARBA" id="ARBA00023239"/>
    </source>
</evidence>
<dbReference type="GO" id="GO:0009073">
    <property type="term" value="P:aromatic amino acid family biosynthetic process"/>
    <property type="evidence" value="ECO:0007669"/>
    <property type="project" value="UniProtKB-KW"/>
</dbReference>
<dbReference type="GO" id="GO:0010181">
    <property type="term" value="F:FMN binding"/>
    <property type="evidence" value="ECO:0007669"/>
    <property type="project" value="TreeGrafter"/>
</dbReference>
<feature type="chain" id="PRO_5043373601" description="chorismate synthase" evidence="7">
    <location>
        <begin position="22"/>
        <end position="909"/>
    </location>
</feature>
<keyword evidence="10" id="KW-1185">Reference proteome</keyword>
<keyword evidence="7" id="KW-0732">Signal</keyword>
<feature type="signal peptide" evidence="7">
    <location>
        <begin position="1"/>
        <end position="21"/>
    </location>
</feature>
<dbReference type="Pfam" id="PF01264">
    <property type="entry name" value="Chorismate_synt"/>
    <property type="match status" value="1"/>
</dbReference>
<dbReference type="InterPro" id="IPR000453">
    <property type="entry name" value="Chorismate_synth"/>
</dbReference>
<accession>A0AAW0RLG6</accession>
<dbReference type="CDD" id="cd07304">
    <property type="entry name" value="Chorismate_synthase"/>
    <property type="match status" value="1"/>
</dbReference>
<dbReference type="SUPFAM" id="SSF103263">
    <property type="entry name" value="Chorismate synthase, AroC"/>
    <property type="match status" value="1"/>
</dbReference>
<dbReference type="AlphaFoldDB" id="A0AAW0RLG6"/>
<dbReference type="NCBIfam" id="TIGR00033">
    <property type="entry name" value="aroC"/>
    <property type="match status" value="1"/>
</dbReference>
<name>A0AAW0RLG6_9HYPO</name>
<feature type="domain" description="Carboxylesterase type B" evidence="8">
    <location>
        <begin position="25"/>
        <end position="503"/>
    </location>
</feature>
<reference evidence="9 10" key="1">
    <citation type="submission" date="2020-02" db="EMBL/GenBank/DDBJ databases">
        <title>Comparative genomics of the hypocrealean fungal genus Beauvera.</title>
        <authorList>
            <person name="Showalter D.N."/>
            <person name="Bushley K.E."/>
            <person name="Rehner S.A."/>
        </authorList>
    </citation>
    <scope>NUCLEOTIDE SEQUENCE [LARGE SCALE GENOMIC DNA]</scope>
    <source>
        <strain evidence="9 10">ARSEF4384</strain>
    </source>
</reference>
<dbReference type="GO" id="GO:0004107">
    <property type="term" value="F:chorismate synthase activity"/>
    <property type="evidence" value="ECO:0007669"/>
    <property type="project" value="UniProtKB-EC"/>
</dbReference>
<dbReference type="Gene3D" id="3.40.50.1820">
    <property type="entry name" value="alpha/beta hydrolase"/>
    <property type="match status" value="1"/>
</dbReference>
<dbReference type="Gene3D" id="3.60.150.10">
    <property type="entry name" value="Chorismate synthase AroC"/>
    <property type="match status" value="1"/>
</dbReference>
<dbReference type="InterPro" id="IPR002018">
    <property type="entry name" value="CarbesteraseB"/>
</dbReference>
<keyword evidence="6" id="KW-0456">Lyase</keyword>
<evidence type="ECO:0000256" key="3">
    <source>
        <dbReference type="ARBA" id="ARBA00013036"/>
    </source>
</evidence>
<gene>
    <name evidence="9" type="ORF">G3M48_008331</name>
</gene>
<comment type="caution">
    <text evidence="9">The sequence shown here is derived from an EMBL/GenBank/DDBJ whole genome shotgun (WGS) entry which is preliminary data.</text>
</comment>
<keyword evidence="5" id="KW-0057">Aromatic amino acid biosynthesis</keyword>
<dbReference type="PROSITE" id="PS00788">
    <property type="entry name" value="CHORISMATE_SYNTHASE_2"/>
    <property type="match status" value="1"/>
</dbReference>
<evidence type="ECO:0000256" key="4">
    <source>
        <dbReference type="ARBA" id="ARBA00022605"/>
    </source>
</evidence>
<evidence type="ECO:0000256" key="2">
    <source>
        <dbReference type="ARBA" id="ARBA00008014"/>
    </source>
</evidence>
<evidence type="ECO:0000313" key="9">
    <source>
        <dbReference type="EMBL" id="KAK8142741.1"/>
    </source>
</evidence>
<protein>
    <recommendedName>
        <fullName evidence="3">chorismate synthase</fullName>
        <ecNumber evidence="3">4.2.3.5</ecNumber>
    </recommendedName>
</protein>
<comment type="similarity">
    <text evidence="2">Belongs to the chorismate synthase family.</text>
</comment>
<sequence length="909" mass="99942">MQFRPSSCIAAMALVVQTVLAVPSIVTLPYAKYNGLVLSNGVTQWLGMRYAAPPIRDRRFRPPEEPLSETGIQEAKVHGDRCLVTGRPARDPGHSEDCLFINVQAPTHAKGNSRLPVFVYLRGDGYNNTLTDANINATGLMVQNDNDFIVVTLNHRLGPYGFLTRGDGMASNNGIRDQIKALDWVTRFIRRFGGNPEQIVLGGSGIGAQNVLIHLTMQKEYNPHFKGIIAESPSFPPLLDLEQADKQYLEFAKQMGCSSNTKPKCPSSEYADCREEKILDCLLALSADDIQEAGHNNTLSTLEAPPWDRWLPVVDYDLIIDTTTNNFKHGHFAQVPFIIGNVVDTGTAFAHRDGRSTDDVIDYMGDLYPRLLPEDLEEINTMYPNANDSCDTPSCAYGQISNVVQDSRYVCPALIATQGMKKKGIEGSYLYLWDVDDKSDGPLDPDTRQNMEAAMLWGPVVVDVPDSFKQGGGNDAVPYVKQRYWTNFIRSLNPNRQHKFQDYKYSMTAADKKIRLALWPQWWTGGRKRLVFGNGGKNRKRDTGYIKWTCTFWDRLSSSLPPMSQCSSTAPSGTPAVRPSGGCARELASGNDVAAEAPGLLPATPRKKKQTASASCRDVFMTVGRVVVVYLKLRFEGCWYGLNRRRPGQSAITTPRDEKDRVTIGSRCEFRRTLGSPITLTVLNEDQRPKDYAVKTTDVYPRPSHADWTYLEKYGIKASSGGGRSSARETIARVAAGAVAEKWLHEAYGVEIVAFVSSFLELVDTLTRDKVDEFLPVRCPDAAIMKRMEDMIAELRDQHDSIGGTVTCIIRGCPSSLGEPCFDKLEALLAHAIMSIPATKGFEISSGFHGAEMRGSVHNDPFVSAAAAAKATTPSAGVGIPPSLLHTKTNHSGGIQGGISNGMPFSCCV</sequence>
<evidence type="ECO:0000256" key="5">
    <source>
        <dbReference type="ARBA" id="ARBA00023141"/>
    </source>
</evidence>
<dbReference type="InterPro" id="IPR035904">
    <property type="entry name" value="Chorismate_synth_AroC_sf"/>
</dbReference>
<evidence type="ECO:0000256" key="1">
    <source>
        <dbReference type="ARBA" id="ARBA00005044"/>
    </source>
</evidence>
<dbReference type="Proteomes" id="UP001397290">
    <property type="component" value="Unassembled WGS sequence"/>
</dbReference>
<dbReference type="InterPro" id="IPR020541">
    <property type="entry name" value="Chorismate_synthase_CS"/>
</dbReference>
<dbReference type="PANTHER" id="PTHR21085">
    <property type="entry name" value="CHORISMATE SYNTHASE"/>
    <property type="match status" value="1"/>
</dbReference>
<dbReference type="EMBL" id="JAAHCF010000620">
    <property type="protein sequence ID" value="KAK8142741.1"/>
    <property type="molecule type" value="Genomic_DNA"/>
</dbReference>
<dbReference type="GO" id="GO:0008652">
    <property type="term" value="P:amino acid biosynthetic process"/>
    <property type="evidence" value="ECO:0007669"/>
    <property type="project" value="UniProtKB-KW"/>
</dbReference>
<dbReference type="EC" id="4.2.3.5" evidence="3"/>